<proteinExistence type="predicted"/>
<dbReference type="AlphaFoldDB" id="A0AAV2SK53"/>
<evidence type="ECO:0000259" key="1">
    <source>
        <dbReference type="PROSITE" id="PS50004"/>
    </source>
</evidence>
<gene>
    <name evidence="2" type="ORF">MNOR_LOCUS37788</name>
</gene>
<keyword evidence="3" id="KW-1185">Reference proteome</keyword>
<dbReference type="SUPFAM" id="SSF49562">
    <property type="entry name" value="C2 domain (Calcium/lipid-binding domain, CaLB)"/>
    <property type="match status" value="1"/>
</dbReference>
<evidence type="ECO:0000313" key="3">
    <source>
        <dbReference type="Proteomes" id="UP001497623"/>
    </source>
</evidence>
<accession>A0AAV2SK53</accession>
<reference evidence="2 3" key="1">
    <citation type="submission" date="2024-05" db="EMBL/GenBank/DDBJ databases">
        <authorList>
            <person name="Wallberg A."/>
        </authorList>
    </citation>
    <scope>NUCLEOTIDE SEQUENCE [LARGE SCALE GENOMIC DNA]</scope>
</reference>
<dbReference type="InterPro" id="IPR000008">
    <property type="entry name" value="C2_dom"/>
</dbReference>
<comment type="caution">
    <text evidence="2">The sequence shown here is derived from an EMBL/GenBank/DDBJ whole genome shotgun (WGS) entry which is preliminary data.</text>
</comment>
<sequence>MSEAANAGHLHQLSITAVSGELGGVSSLFNKPSAYVEILVDGVQQKKTQNVKHNAHPKWHETFTVLVNKDSVLVFRVLDHHTLVRDSVIGEATVNLAEVVRNNAGKSSTLTLSLGPPQNQVPPTASPTPTIIITLDGLQSLGRSRESPSYSLPTGQCF</sequence>
<dbReference type="InterPro" id="IPR035892">
    <property type="entry name" value="C2_domain_sf"/>
</dbReference>
<dbReference type="PROSITE" id="PS50004">
    <property type="entry name" value="C2"/>
    <property type="match status" value="1"/>
</dbReference>
<feature type="domain" description="C2" evidence="1">
    <location>
        <begin position="1"/>
        <end position="112"/>
    </location>
</feature>
<dbReference type="Pfam" id="PF00168">
    <property type="entry name" value="C2"/>
    <property type="match status" value="1"/>
</dbReference>
<organism evidence="2 3">
    <name type="scientific">Meganyctiphanes norvegica</name>
    <name type="common">Northern krill</name>
    <name type="synonym">Thysanopoda norvegica</name>
    <dbReference type="NCBI Taxonomy" id="48144"/>
    <lineage>
        <taxon>Eukaryota</taxon>
        <taxon>Metazoa</taxon>
        <taxon>Ecdysozoa</taxon>
        <taxon>Arthropoda</taxon>
        <taxon>Crustacea</taxon>
        <taxon>Multicrustacea</taxon>
        <taxon>Malacostraca</taxon>
        <taxon>Eumalacostraca</taxon>
        <taxon>Eucarida</taxon>
        <taxon>Euphausiacea</taxon>
        <taxon>Euphausiidae</taxon>
        <taxon>Meganyctiphanes</taxon>
    </lineage>
</organism>
<name>A0AAV2SK53_MEGNR</name>
<dbReference type="EMBL" id="CAXKWB010079407">
    <property type="protein sequence ID" value="CAL4203539.1"/>
    <property type="molecule type" value="Genomic_DNA"/>
</dbReference>
<protein>
    <recommendedName>
        <fullName evidence="1">C2 domain-containing protein</fullName>
    </recommendedName>
</protein>
<dbReference type="Gene3D" id="2.60.40.150">
    <property type="entry name" value="C2 domain"/>
    <property type="match status" value="1"/>
</dbReference>
<dbReference type="Proteomes" id="UP001497623">
    <property type="component" value="Unassembled WGS sequence"/>
</dbReference>
<dbReference type="SMART" id="SM00239">
    <property type="entry name" value="C2"/>
    <property type="match status" value="1"/>
</dbReference>
<evidence type="ECO:0000313" key="2">
    <source>
        <dbReference type="EMBL" id="CAL4203539.1"/>
    </source>
</evidence>
<feature type="non-terminal residue" evidence="2">
    <location>
        <position position="158"/>
    </location>
</feature>